<dbReference type="InterPro" id="IPR036691">
    <property type="entry name" value="Endo/exonu/phosph_ase_sf"/>
</dbReference>
<dbReference type="PANTHER" id="PTHR14859">
    <property type="entry name" value="CALCOFLUOR WHITE HYPERSENSITIVE PROTEIN PRECURSOR"/>
    <property type="match status" value="1"/>
</dbReference>
<keyword evidence="1" id="KW-0812">Transmembrane</keyword>
<comment type="caution">
    <text evidence="3">The sequence shown here is derived from an EMBL/GenBank/DDBJ whole genome shotgun (WGS) entry which is preliminary data.</text>
</comment>
<dbReference type="EMBL" id="JARQWQ010000006">
    <property type="protein sequence ID" value="KAK2571278.1"/>
    <property type="molecule type" value="Genomic_DNA"/>
</dbReference>
<protein>
    <recommendedName>
        <fullName evidence="2">Endonuclease/exonuclease/phosphatase domain-containing protein</fullName>
    </recommendedName>
</protein>
<feature type="transmembrane region" description="Helical" evidence="1">
    <location>
        <begin position="316"/>
        <end position="335"/>
    </location>
</feature>
<dbReference type="PANTHER" id="PTHR14859:SF16">
    <property type="entry name" value="ENDONUCLEASE_EXONUCLEASE_PHOSPHATASE DOMAIN-CONTAINING PROTEIN"/>
    <property type="match status" value="1"/>
</dbReference>
<dbReference type="GO" id="GO:0003824">
    <property type="term" value="F:catalytic activity"/>
    <property type="evidence" value="ECO:0007669"/>
    <property type="project" value="InterPro"/>
</dbReference>
<dbReference type="InterPro" id="IPR005135">
    <property type="entry name" value="Endo/exonuclease/phosphatase"/>
</dbReference>
<sequence length="415" mass="46944">MFQWETRKQYIAEMINKVNPDVIGFQEVRADAKDHKSQLTELQELIPKYTHLIYHPVATVSSPLGADEPPGWEKEGLGLLSKHPITLSHIVNLTVGKTNPDKNKRILLYAQIDIDGEELDVTVVHFSYNKHQQCENAVDLINNLAFRGTQRSVILGDFNAYADFSWPVDGILKGSFDKDGPCQNTQGSIQGFGFVDAWVMANGDRTGYTFSNMPEPGFVSRPDRILLSSVGFEVISAELHGDGKVYQQKYSFQNKWQRLKTTFRMARESALGSRFKYPCYQDCGPHGSCRCGICVKGGDQNNCELPSCSECDAEHYQSFIFISLLYASTGVFLLYSFVKMMIMKCVHRTRRTHHRILFLCPNRLLILALIALLISLYYITIQSLGDTLEAVNGRLTEEMFPSDHLMIAARLQFLS</sequence>
<feature type="transmembrane region" description="Helical" evidence="1">
    <location>
        <begin position="356"/>
        <end position="379"/>
    </location>
</feature>
<dbReference type="Pfam" id="PF03372">
    <property type="entry name" value="Exo_endo_phos"/>
    <property type="match status" value="1"/>
</dbReference>
<reference evidence="3" key="1">
    <citation type="journal article" date="2023" name="G3 (Bethesda)">
        <title>Whole genome assembly and annotation of the endangered Caribbean coral Acropora cervicornis.</title>
        <authorList>
            <person name="Selwyn J.D."/>
            <person name="Vollmer S.V."/>
        </authorList>
    </citation>
    <scope>NUCLEOTIDE SEQUENCE</scope>
    <source>
        <strain evidence="3">K2</strain>
    </source>
</reference>
<dbReference type="AlphaFoldDB" id="A0AAD9VE70"/>
<accession>A0AAD9VE70</accession>
<gene>
    <name evidence="3" type="ORF">P5673_003858</name>
</gene>
<evidence type="ECO:0000256" key="1">
    <source>
        <dbReference type="SAM" id="Phobius"/>
    </source>
</evidence>
<name>A0AAD9VE70_ACRCE</name>
<keyword evidence="1" id="KW-1133">Transmembrane helix</keyword>
<keyword evidence="4" id="KW-1185">Reference proteome</keyword>
<dbReference type="SUPFAM" id="SSF56219">
    <property type="entry name" value="DNase I-like"/>
    <property type="match status" value="1"/>
</dbReference>
<dbReference type="InterPro" id="IPR051916">
    <property type="entry name" value="GPI-anchor_lipid_remodeler"/>
</dbReference>
<dbReference type="GO" id="GO:0006506">
    <property type="term" value="P:GPI anchor biosynthetic process"/>
    <property type="evidence" value="ECO:0007669"/>
    <property type="project" value="TreeGrafter"/>
</dbReference>
<evidence type="ECO:0000259" key="2">
    <source>
        <dbReference type="Pfam" id="PF03372"/>
    </source>
</evidence>
<proteinExistence type="predicted"/>
<keyword evidence="1" id="KW-0472">Membrane</keyword>
<evidence type="ECO:0000313" key="4">
    <source>
        <dbReference type="Proteomes" id="UP001249851"/>
    </source>
</evidence>
<dbReference type="Gene3D" id="3.60.10.10">
    <property type="entry name" value="Endonuclease/exonuclease/phosphatase"/>
    <property type="match status" value="1"/>
</dbReference>
<dbReference type="GO" id="GO:0016020">
    <property type="term" value="C:membrane"/>
    <property type="evidence" value="ECO:0007669"/>
    <property type="project" value="GOC"/>
</dbReference>
<feature type="domain" description="Endonuclease/exonuclease/phosphatase" evidence="2">
    <location>
        <begin position="4"/>
        <end position="243"/>
    </location>
</feature>
<dbReference type="Proteomes" id="UP001249851">
    <property type="component" value="Unassembled WGS sequence"/>
</dbReference>
<evidence type="ECO:0000313" key="3">
    <source>
        <dbReference type="EMBL" id="KAK2571278.1"/>
    </source>
</evidence>
<dbReference type="GO" id="GO:0005783">
    <property type="term" value="C:endoplasmic reticulum"/>
    <property type="evidence" value="ECO:0007669"/>
    <property type="project" value="TreeGrafter"/>
</dbReference>
<organism evidence="3 4">
    <name type="scientific">Acropora cervicornis</name>
    <name type="common">Staghorn coral</name>
    <dbReference type="NCBI Taxonomy" id="6130"/>
    <lineage>
        <taxon>Eukaryota</taxon>
        <taxon>Metazoa</taxon>
        <taxon>Cnidaria</taxon>
        <taxon>Anthozoa</taxon>
        <taxon>Hexacorallia</taxon>
        <taxon>Scleractinia</taxon>
        <taxon>Astrocoeniina</taxon>
        <taxon>Acroporidae</taxon>
        <taxon>Acropora</taxon>
    </lineage>
</organism>
<reference evidence="3" key="2">
    <citation type="journal article" date="2023" name="Science">
        <title>Genomic signatures of disease resistance in endangered staghorn corals.</title>
        <authorList>
            <person name="Vollmer S.V."/>
            <person name="Selwyn J.D."/>
            <person name="Despard B.A."/>
            <person name="Roesel C.L."/>
        </authorList>
    </citation>
    <scope>NUCLEOTIDE SEQUENCE</scope>
    <source>
        <strain evidence="3">K2</strain>
    </source>
</reference>